<keyword evidence="7 14" id="KW-0547">Nucleotide-binding</keyword>
<dbReference type="Pfam" id="PF01225">
    <property type="entry name" value="Mur_ligase"/>
    <property type="match status" value="1"/>
</dbReference>
<keyword evidence="12 14" id="KW-0961">Cell wall biogenesis/degradation</keyword>
<organism evidence="18 19">
    <name type="scientific">Comamonas terrae</name>
    <dbReference type="NCBI Taxonomy" id="673548"/>
    <lineage>
        <taxon>Bacteria</taxon>
        <taxon>Pseudomonadati</taxon>
        <taxon>Pseudomonadota</taxon>
        <taxon>Betaproteobacteria</taxon>
        <taxon>Burkholderiales</taxon>
        <taxon>Comamonadaceae</taxon>
        <taxon>Comamonas</taxon>
    </lineage>
</organism>
<feature type="domain" description="Mur ligase central" evidence="17">
    <location>
        <begin position="110"/>
        <end position="293"/>
    </location>
</feature>
<dbReference type="InterPro" id="IPR000713">
    <property type="entry name" value="Mur_ligase_N"/>
</dbReference>
<dbReference type="SUPFAM" id="SSF51984">
    <property type="entry name" value="MurCD N-terminal domain"/>
    <property type="match status" value="1"/>
</dbReference>
<dbReference type="InterPro" id="IPR036565">
    <property type="entry name" value="Mur-like_cat_sf"/>
</dbReference>
<dbReference type="HAMAP" id="MF_00046">
    <property type="entry name" value="MurC"/>
    <property type="match status" value="1"/>
</dbReference>
<evidence type="ECO:0000256" key="12">
    <source>
        <dbReference type="ARBA" id="ARBA00023316"/>
    </source>
</evidence>
<dbReference type="Pfam" id="PF02875">
    <property type="entry name" value="Mur_ligase_C"/>
    <property type="match status" value="1"/>
</dbReference>
<dbReference type="Gene3D" id="3.90.190.20">
    <property type="entry name" value="Mur ligase, C-terminal domain"/>
    <property type="match status" value="1"/>
</dbReference>
<feature type="domain" description="Mur ligase N-terminal catalytic" evidence="15">
    <location>
        <begin position="7"/>
        <end position="105"/>
    </location>
</feature>
<comment type="caution">
    <text evidence="18">The sequence shown here is derived from an EMBL/GenBank/DDBJ whole genome shotgun (WGS) entry which is preliminary data.</text>
</comment>
<keyword evidence="10 14" id="KW-0573">Peptidoglycan synthesis</keyword>
<reference evidence="19" key="1">
    <citation type="journal article" date="2019" name="Int. J. Syst. Evol. Microbiol.">
        <title>The Global Catalogue of Microorganisms (GCM) 10K type strain sequencing project: providing services to taxonomists for standard genome sequencing and annotation.</title>
        <authorList>
            <consortium name="The Broad Institute Genomics Platform"/>
            <consortium name="The Broad Institute Genome Sequencing Center for Infectious Disease"/>
            <person name="Wu L."/>
            <person name="Ma J."/>
        </authorList>
    </citation>
    <scope>NUCLEOTIDE SEQUENCE [LARGE SCALE GENOMIC DNA]</scope>
    <source>
        <strain evidence="19">TISTR 1906</strain>
    </source>
</reference>
<evidence type="ECO:0000256" key="1">
    <source>
        <dbReference type="ARBA" id="ARBA00004496"/>
    </source>
</evidence>
<evidence type="ECO:0000259" key="15">
    <source>
        <dbReference type="Pfam" id="PF01225"/>
    </source>
</evidence>
<comment type="similarity">
    <text evidence="14">Belongs to the MurCDEF family.</text>
</comment>
<name>A0ABW5UPY9_9BURK</name>
<dbReference type="SUPFAM" id="SSF53244">
    <property type="entry name" value="MurD-like peptide ligases, peptide-binding domain"/>
    <property type="match status" value="1"/>
</dbReference>
<protein>
    <recommendedName>
        <fullName evidence="3 14">UDP-N-acetylmuramate--L-alanine ligase</fullName>
        <ecNumber evidence="3 14">6.3.2.8</ecNumber>
    </recommendedName>
    <alternativeName>
        <fullName evidence="14">UDP-N-acetylmuramoyl-L-alanine synthetase</fullName>
    </alternativeName>
</protein>
<keyword evidence="5 14" id="KW-0436">Ligase</keyword>
<accession>A0ABW5UPY9</accession>
<keyword evidence="6 14" id="KW-0132">Cell division</keyword>
<keyword evidence="11 14" id="KW-0131">Cell cycle</keyword>
<comment type="subcellular location">
    <subcellularLocation>
        <location evidence="1 14">Cytoplasm</location>
    </subcellularLocation>
</comment>
<evidence type="ECO:0000256" key="13">
    <source>
        <dbReference type="ARBA" id="ARBA00047833"/>
    </source>
</evidence>
<dbReference type="PANTHER" id="PTHR43445:SF3">
    <property type="entry name" value="UDP-N-ACETYLMURAMATE--L-ALANINE LIGASE"/>
    <property type="match status" value="1"/>
</dbReference>
<evidence type="ECO:0000256" key="14">
    <source>
        <dbReference type="HAMAP-Rule" id="MF_00046"/>
    </source>
</evidence>
<proteinExistence type="inferred from homology"/>
<evidence type="ECO:0000256" key="2">
    <source>
        <dbReference type="ARBA" id="ARBA00004752"/>
    </source>
</evidence>
<dbReference type="Proteomes" id="UP001597463">
    <property type="component" value="Unassembled WGS sequence"/>
</dbReference>
<keyword evidence="4 14" id="KW-0963">Cytoplasm</keyword>
<evidence type="ECO:0000313" key="19">
    <source>
        <dbReference type="Proteomes" id="UP001597463"/>
    </source>
</evidence>
<keyword evidence="9 14" id="KW-0133">Cell shape</keyword>
<evidence type="ECO:0000256" key="6">
    <source>
        <dbReference type="ARBA" id="ARBA00022618"/>
    </source>
</evidence>
<comment type="catalytic activity">
    <reaction evidence="13 14">
        <text>UDP-N-acetyl-alpha-D-muramate + L-alanine + ATP = UDP-N-acetyl-alpha-D-muramoyl-L-alanine + ADP + phosphate + H(+)</text>
        <dbReference type="Rhea" id="RHEA:23372"/>
        <dbReference type="ChEBI" id="CHEBI:15378"/>
        <dbReference type="ChEBI" id="CHEBI:30616"/>
        <dbReference type="ChEBI" id="CHEBI:43474"/>
        <dbReference type="ChEBI" id="CHEBI:57972"/>
        <dbReference type="ChEBI" id="CHEBI:70757"/>
        <dbReference type="ChEBI" id="CHEBI:83898"/>
        <dbReference type="ChEBI" id="CHEBI:456216"/>
        <dbReference type="EC" id="6.3.2.8"/>
    </reaction>
</comment>
<evidence type="ECO:0000256" key="10">
    <source>
        <dbReference type="ARBA" id="ARBA00022984"/>
    </source>
</evidence>
<evidence type="ECO:0000256" key="5">
    <source>
        <dbReference type="ARBA" id="ARBA00022598"/>
    </source>
</evidence>
<keyword evidence="19" id="KW-1185">Reference proteome</keyword>
<feature type="domain" description="Mur ligase C-terminal" evidence="16">
    <location>
        <begin position="315"/>
        <end position="451"/>
    </location>
</feature>
<dbReference type="Gene3D" id="3.40.1190.10">
    <property type="entry name" value="Mur-like, catalytic domain"/>
    <property type="match status" value="1"/>
</dbReference>
<comment type="function">
    <text evidence="14">Cell wall formation.</text>
</comment>
<sequence length="477" mass="50380">MKHAIHHIHFVGIGGAGMSGIAEVLHNLGYQISGSDLADSATLRRLASLGIATHVGHAAANIAGAEAVVTSTAVQGDNPEVIAAREKKIPVVPRALMLAELMRFKQGIAIAGAHGKTTTTSLVTSVLAEAGLDPTFVIGGKLNSAGANAKLGQGDYIVVEADESDASFLNLLPIMAVVTNIDADHMETYGHDFGRLKGAFVDFLHRMPFYGRAILCIDSPAVREILPQLARPVTTYGFAEDAQVRALNVRAEAGRMCFTVRRSNGQSYPDLEVVLSLPGEHNVLNALSAVAVAMELEIPDEALLRALEGFKGVGRRFQRYGELPAADGGQFTVIDDYGHHPVEMAATLAAARGAFPGQRLVLAFQPHRYSRTRDCFEDFVKVIGSADSVLLTEVYAAGEAPIVAADGRSLARALRVAGKVEPVFVENIADLPAAIATNAQGGDVLLCMGAGSIGAVPAKLVEMLQKQELDAHKESAQ</sequence>
<evidence type="ECO:0000256" key="9">
    <source>
        <dbReference type="ARBA" id="ARBA00022960"/>
    </source>
</evidence>
<dbReference type="EMBL" id="JBHUMV010000004">
    <property type="protein sequence ID" value="MFD2754624.1"/>
    <property type="molecule type" value="Genomic_DNA"/>
</dbReference>
<evidence type="ECO:0000313" key="18">
    <source>
        <dbReference type="EMBL" id="MFD2754624.1"/>
    </source>
</evidence>
<evidence type="ECO:0000256" key="8">
    <source>
        <dbReference type="ARBA" id="ARBA00022840"/>
    </source>
</evidence>
<dbReference type="Pfam" id="PF08245">
    <property type="entry name" value="Mur_ligase_M"/>
    <property type="match status" value="1"/>
</dbReference>
<dbReference type="Gene3D" id="3.40.50.720">
    <property type="entry name" value="NAD(P)-binding Rossmann-like Domain"/>
    <property type="match status" value="1"/>
</dbReference>
<dbReference type="InterPro" id="IPR013221">
    <property type="entry name" value="Mur_ligase_cen"/>
</dbReference>
<evidence type="ECO:0000256" key="3">
    <source>
        <dbReference type="ARBA" id="ARBA00012211"/>
    </source>
</evidence>
<evidence type="ECO:0000256" key="7">
    <source>
        <dbReference type="ARBA" id="ARBA00022741"/>
    </source>
</evidence>
<dbReference type="NCBIfam" id="TIGR01082">
    <property type="entry name" value="murC"/>
    <property type="match status" value="1"/>
</dbReference>
<dbReference type="RefSeq" id="WP_066482733.1">
    <property type="nucleotide sequence ID" value="NZ_BCNT01000019.1"/>
</dbReference>
<keyword evidence="8 14" id="KW-0067">ATP-binding</keyword>
<dbReference type="PANTHER" id="PTHR43445">
    <property type="entry name" value="UDP-N-ACETYLMURAMATE--L-ALANINE LIGASE-RELATED"/>
    <property type="match status" value="1"/>
</dbReference>
<comment type="pathway">
    <text evidence="2 14">Cell wall biogenesis; peptidoglycan biosynthesis.</text>
</comment>
<evidence type="ECO:0000259" key="17">
    <source>
        <dbReference type="Pfam" id="PF08245"/>
    </source>
</evidence>
<evidence type="ECO:0000256" key="11">
    <source>
        <dbReference type="ARBA" id="ARBA00023306"/>
    </source>
</evidence>
<evidence type="ECO:0000259" key="16">
    <source>
        <dbReference type="Pfam" id="PF02875"/>
    </source>
</evidence>
<evidence type="ECO:0000256" key="4">
    <source>
        <dbReference type="ARBA" id="ARBA00022490"/>
    </source>
</evidence>
<dbReference type="EC" id="6.3.2.8" evidence="3 14"/>
<dbReference type="SUPFAM" id="SSF53623">
    <property type="entry name" value="MurD-like peptide ligases, catalytic domain"/>
    <property type="match status" value="1"/>
</dbReference>
<gene>
    <name evidence="14 18" type="primary">murC</name>
    <name evidence="18" type="ORF">ACFSW6_11045</name>
</gene>
<feature type="binding site" evidence="14">
    <location>
        <begin position="112"/>
        <end position="118"/>
    </location>
    <ligand>
        <name>ATP</name>
        <dbReference type="ChEBI" id="CHEBI:30616"/>
    </ligand>
</feature>
<dbReference type="InterPro" id="IPR005758">
    <property type="entry name" value="UDP-N-AcMur_Ala_ligase_MurC"/>
</dbReference>
<dbReference type="InterPro" id="IPR004101">
    <property type="entry name" value="Mur_ligase_C"/>
</dbReference>
<dbReference type="InterPro" id="IPR050061">
    <property type="entry name" value="MurCDEF_pg_biosynth"/>
</dbReference>
<dbReference type="InterPro" id="IPR036615">
    <property type="entry name" value="Mur_ligase_C_dom_sf"/>
</dbReference>
<dbReference type="GO" id="GO:0008763">
    <property type="term" value="F:UDP-N-acetylmuramate-L-alanine ligase activity"/>
    <property type="evidence" value="ECO:0007669"/>
    <property type="project" value="UniProtKB-EC"/>
</dbReference>